<evidence type="ECO:0000256" key="2">
    <source>
        <dbReference type="SAM" id="SignalP"/>
    </source>
</evidence>
<dbReference type="Gene3D" id="2.40.160.90">
    <property type="match status" value="1"/>
</dbReference>
<evidence type="ECO:0000313" key="5">
    <source>
        <dbReference type="Proteomes" id="UP000268529"/>
    </source>
</evidence>
<keyword evidence="2" id="KW-0732">Signal</keyword>
<dbReference type="Proteomes" id="UP000268529">
    <property type="component" value="Chromosome"/>
</dbReference>
<dbReference type="RefSeq" id="WP_039198461.1">
    <property type="nucleotide sequence ID" value="NZ_LR134310.1"/>
</dbReference>
<keyword evidence="4" id="KW-0449">Lipoprotein</keyword>
<dbReference type="Pfam" id="PF01298">
    <property type="entry name" value="TbpB_B_D"/>
    <property type="match status" value="1"/>
</dbReference>
<feature type="signal peptide" evidence="2">
    <location>
        <begin position="1"/>
        <end position="22"/>
    </location>
</feature>
<dbReference type="InterPro" id="IPR011250">
    <property type="entry name" value="OMP/PagP_B-barrel"/>
</dbReference>
<dbReference type="EMBL" id="LR134310">
    <property type="protein sequence ID" value="VEE91287.1"/>
    <property type="molecule type" value="Genomic_DNA"/>
</dbReference>
<dbReference type="SUPFAM" id="SSF56925">
    <property type="entry name" value="OMPA-like"/>
    <property type="match status" value="1"/>
</dbReference>
<feature type="compositionally biased region" description="Polar residues" evidence="1">
    <location>
        <begin position="27"/>
        <end position="48"/>
    </location>
</feature>
<dbReference type="AlphaFoldDB" id="A0AAX3FJL3"/>
<feature type="compositionally biased region" description="Polar residues" evidence="1">
    <location>
        <begin position="102"/>
        <end position="116"/>
    </location>
</feature>
<feature type="compositionally biased region" description="Polar residues" evidence="1">
    <location>
        <begin position="144"/>
        <end position="171"/>
    </location>
</feature>
<evidence type="ECO:0000313" key="4">
    <source>
        <dbReference type="EMBL" id="VEE91287.1"/>
    </source>
</evidence>
<feature type="compositionally biased region" description="Basic and acidic residues" evidence="1">
    <location>
        <begin position="49"/>
        <end position="101"/>
    </location>
</feature>
<accession>A0AAX3FJL3</accession>
<evidence type="ECO:0000259" key="3">
    <source>
        <dbReference type="Pfam" id="PF01298"/>
    </source>
</evidence>
<proteinExistence type="predicted"/>
<feature type="region of interest" description="Disordered" evidence="1">
    <location>
        <begin position="27"/>
        <end position="184"/>
    </location>
</feature>
<feature type="chain" id="PRO_5043881196" evidence="2">
    <location>
        <begin position="23"/>
        <end position="459"/>
    </location>
</feature>
<name>A0AAX3FJL3_ACTEU</name>
<evidence type="ECO:0000256" key="1">
    <source>
        <dbReference type="SAM" id="MobiDB-lite"/>
    </source>
</evidence>
<feature type="compositionally biased region" description="Basic and acidic residues" evidence="1">
    <location>
        <begin position="172"/>
        <end position="184"/>
    </location>
</feature>
<feature type="compositionally biased region" description="Basic and acidic residues" evidence="1">
    <location>
        <begin position="117"/>
        <end position="143"/>
    </location>
</feature>
<sequence length="459" mass="50374">MEKFRRHSIAIACSLFCTVALTACSSNNSGSSATKVENTAQVPKQQNAVKKEEQSTEASKKSEQPKTDNTQSKEHENTTPKVTSETKQEVSLDTHKEEQPQKVDNSQDQSNTNVSHLKNELPKEDSKKQDKLKIDDSKEKQTLKADNSQIPDGTSVNNPNNGQSQSVVDNHQNQDKSKVEDATEKQALNATKVDTHREEPHQADIDKTDVPQEKKTQIDLSSTFNPMALGTVDGGIISINKEGNKVSKPTSTDYEMIEIDGITLNLLKDKTTQQAYQAAKYAAPKQMQDKVEGYIGSRADKFDYSKWENMRWGVIKSNGENITAFIQGIPAAISTSTSKYTYEEVNGAYAKDNKISKLRNPSVIEVDFGTKDIAIKLGLADKCNYEACSISLKGKIKDNTFTAEGNGIHSKGGFFGGVGDSVGGLFEGKTEYDNKNIVGAFGASNKKLLKDTDVKLLNK</sequence>
<organism evidence="4 5">
    <name type="scientific">Actinobacillus equuli</name>
    <dbReference type="NCBI Taxonomy" id="718"/>
    <lineage>
        <taxon>Bacteria</taxon>
        <taxon>Pseudomonadati</taxon>
        <taxon>Pseudomonadota</taxon>
        <taxon>Gammaproteobacteria</taxon>
        <taxon>Pasteurellales</taxon>
        <taxon>Pasteurellaceae</taxon>
        <taxon>Actinobacillus</taxon>
    </lineage>
</organism>
<feature type="domain" description="Transferrin-binding protein B C-lobe/N-lobe beta-barrel" evidence="3">
    <location>
        <begin position="344"/>
        <end position="444"/>
    </location>
</feature>
<reference evidence="4 5" key="1">
    <citation type="submission" date="2018-12" db="EMBL/GenBank/DDBJ databases">
        <authorList>
            <consortium name="Pathogen Informatics"/>
        </authorList>
    </citation>
    <scope>NUCLEOTIDE SEQUENCE [LARGE SCALE GENOMIC DNA]</scope>
    <source>
        <strain evidence="4 5">NCTC8529</strain>
    </source>
</reference>
<dbReference type="GeneID" id="92743872"/>
<gene>
    <name evidence="4" type="ORF">NCTC8529_01258</name>
</gene>
<dbReference type="PROSITE" id="PS51257">
    <property type="entry name" value="PROKAR_LIPOPROTEIN"/>
    <property type="match status" value="1"/>
</dbReference>
<protein>
    <submittedName>
        <fullName evidence="4">Lipoprotein5 domain containing protein</fullName>
    </submittedName>
</protein>
<dbReference type="InterPro" id="IPR001677">
    <property type="entry name" value="TbpB_B_D"/>
</dbReference>